<protein>
    <submittedName>
        <fullName evidence="1">Uncharacterized protein</fullName>
    </submittedName>
</protein>
<evidence type="ECO:0000313" key="1">
    <source>
        <dbReference type="EMBL" id="EEF86904.1"/>
    </source>
</evidence>
<evidence type="ECO:0000313" key="2">
    <source>
        <dbReference type="Proteomes" id="UP000003711"/>
    </source>
</evidence>
<dbReference type="EMBL" id="ACCH01000452">
    <property type="protein sequence ID" value="EEF86904.1"/>
    <property type="molecule type" value="Genomic_DNA"/>
</dbReference>
<dbReference type="Proteomes" id="UP000003711">
    <property type="component" value="Unassembled WGS sequence"/>
</dbReference>
<organism evidence="1 2">
    <name type="scientific">Bacteroides cellulosilyticus DSM 14838</name>
    <dbReference type="NCBI Taxonomy" id="537012"/>
    <lineage>
        <taxon>Bacteria</taxon>
        <taxon>Pseudomonadati</taxon>
        <taxon>Bacteroidota</taxon>
        <taxon>Bacteroidia</taxon>
        <taxon>Bacteroidales</taxon>
        <taxon>Bacteroidaceae</taxon>
        <taxon>Bacteroides</taxon>
    </lineage>
</organism>
<sequence>MLSIYEFLTSASAFVIAIMLATTTILPESGLAKLRRARNILVPSYFVPIPDSRTEADFARNANRRLFLSCPFHFLSYVCCPFPQEDVPLWVKLCIPN</sequence>
<dbReference type="HOGENOM" id="CLU_2340847_0_0_10"/>
<reference evidence="1 2" key="1">
    <citation type="submission" date="2008-12" db="EMBL/GenBank/DDBJ databases">
        <authorList>
            <person name="Fulton L."/>
            <person name="Clifton S."/>
            <person name="Fulton B."/>
            <person name="Xu J."/>
            <person name="Minx P."/>
            <person name="Pepin K.H."/>
            <person name="Johnson M."/>
            <person name="Bhonagiri V."/>
            <person name="Nash W.E."/>
            <person name="Mardis E.R."/>
            <person name="Wilson R.K."/>
        </authorList>
    </citation>
    <scope>NUCLEOTIDE SEQUENCE [LARGE SCALE GENOMIC DNA]</scope>
    <source>
        <strain evidence="1 2">DSM 14838</strain>
    </source>
</reference>
<name>E2NMB8_9BACE</name>
<gene>
    <name evidence="1" type="ORF">BACCELL_05463</name>
</gene>
<proteinExistence type="predicted"/>
<dbReference type="AlphaFoldDB" id="E2NMB8"/>
<accession>E2NMB8</accession>
<reference evidence="1 2" key="2">
    <citation type="submission" date="2009-01" db="EMBL/GenBank/DDBJ databases">
        <title>Draft genome sequence of Bacteroides cellulosilyticus (DSM 14838).</title>
        <authorList>
            <person name="Sudarsanam P."/>
            <person name="Ley R."/>
            <person name="Guruge J."/>
            <person name="Turnbaugh P.J."/>
            <person name="Mahowald M."/>
            <person name="Liep D."/>
            <person name="Gordon J."/>
        </authorList>
    </citation>
    <scope>NUCLEOTIDE SEQUENCE [LARGE SCALE GENOMIC DNA]</scope>
    <source>
        <strain evidence="1 2">DSM 14838</strain>
    </source>
</reference>
<comment type="caution">
    <text evidence="1">The sequence shown here is derived from an EMBL/GenBank/DDBJ whole genome shotgun (WGS) entry which is preliminary data.</text>
</comment>